<keyword evidence="1" id="KW-0808">Transferase</keyword>
<dbReference type="EC" id="2.3.1.-" evidence="1"/>
<gene>
    <name evidence="1" type="ORF">RV045_11395</name>
</gene>
<evidence type="ECO:0000313" key="1">
    <source>
        <dbReference type="EMBL" id="MEJ7139028.1"/>
    </source>
</evidence>
<proteinExistence type="predicted"/>
<accession>A0ACC6P4B4</accession>
<protein>
    <submittedName>
        <fullName evidence="1">GNAT family N-acetyltransferase</fullName>
        <ecNumber evidence="1">2.3.1.-</ecNumber>
    </submittedName>
</protein>
<evidence type="ECO:0000313" key="2">
    <source>
        <dbReference type="Proteomes" id="UP001364695"/>
    </source>
</evidence>
<comment type="caution">
    <text evidence="1">The sequence shown here is derived from an EMBL/GenBank/DDBJ whole genome shotgun (WGS) entry which is preliminary data.</text>
</comment>
<sequence length="148" mass="16721">MLIRPYEPTDREAALACFRSNVPDFFSPEDEDWFASALDEPDGPSFVVVCEGQVVGFGAYEVSTTYNHAVLVFGQIHADWHGRGLGAKLLQHRIDHLKAHAPPTRYLIIDTTLKVAPFYVRHGFEIVSHWREGFRDGADKVDLRLVLV</sequence>
<dbReference type="Proteomes" id="UP001364695">
    <property type="component" value="Unassembled WGS sequence"/>
</dbReference>
<keyword evidence="1" id="KW-0012">Acyltransferase</keyword>
<dbReference type="EMBL" id="JAWDIE010000018">
    <property type="protein sequence ID" value="MEJ7139028.1"/>
    <property type="molecule type" value="Genomic_DNA"/>
</dbReference>
<organism evidence="1 2">
    <name type="scientific">Amphibiibacter pelophylacis</name>
    <dbReference type="NCBI Taxonomy" id="1799477"/>
    <lineage>
        <taxon>Bacteria</taxon>
        <taxon>Pseudomonadati</taxon>
        <taxon>Pseudomonadota</taxon>
        <taxon>Betaproteobacteria</taxon>
        <taxon>Burkholderiales</taxon>
        <taxon>Sphaerotilaceae</taxon>
        <taxon>Amphibiibacter</taxon>
    </lineage>
</organism>
<name>A0ACC6P4B4_9BURK</name>
<reference evidence="1" key="1">
    <citation type="submission" date="2023-10" db="EMBL/GenBank/DDBJ databases">
        <title>Amphibacter perezi, gen. nov., sp. nov. a novel taxa of the family Comamonadaceae, class Betaproteobacteria isolated from the skin microbiota of Pelophylax perezi from different populations.</title>
        <authorList>
            <person name="Costa S."/>
            <person name="Proenca D.N."/>
            <person name="Lopes I."/>
            <person name="Morais P.V."/>
        </authorList>
    </citation>
    <scope>NUCLEOTIDE SEQUENCE</scope>
    <source>
        <strain evidence="1">SL12-8</strain>
    </source>
</reference>
<keyword evidence="2" id="KW-1185">Reference proteome</keyword>